<dbReference type="EMBL" id="BPRE01000003">
    <property type="protein sequence ID" value="GJE74591.1"/>
    <property type="molecule type" value="Genomic_DNA"/>
</dbReference>
<comment type="caution">
    <text evidence="5">The sequence shown here is derived from an EMBL/GenBank/DDBJ whole genome shotgun (WGS) entry which is preliminary data.</text>
</comment>
<dbReference type="Proteomes" id="UP001055093">
    <property type="component" value="Unassembled WGS sequence"/>
</dbReference>
<dbReference type="RefSeq" id="WP_238307735.1">
    <property type="nucleotide sequence ID" value="NZ_BPRE01000003.1"/>
</dbReference>
<proteinExistence type="predicted"/>
<dbReference type="PROSITE" id="PS51913">
    <property type="entry name" value="HTH_HARE"/>
    <property type="match status" value="1"/>
</dbReference>
<keyword evidence="6" id="KW-1185">Reference proteome</keyword>
<feature type="coiled-coil region" evidence="2">
    <location>
        <begin position="5"/>
        <end position="32"/>
    </location>
</feature>
<reference evidence="5" key="2">
    <citation type="submission" date="2021-08" db="EMBL/GenBank/DDBJ databases">
        <authorList>
            <person name="Tani A."/>
            <person name="Ola A."/>
            <person name="Ogura Y."/>
            <person name="Katsura K."/>
            <person name="Hayashi T."/>
        </authorList>
    </citation>
    <scope>NUCLEOTIDE SEQUENCE</scope>
    <source>
        <strain evidence="5">DSM 14458</strain>
    </source>
</reference>
<evidence type="ECO:0000313" key="6">
    <source>
        <dbReference type="Proteomes" id="UP001055093"/>
    </source>
</evidence>
<evidence type="ECO:0000313" key="5">
    <source>
        <dbReference type="EMBL" id="GJE74591.1"/>
    </source>
</evidence>
<feature type="region of interest" description="Disordered" evidence="3">
    <location>
        <begin position="37"/>
        <end position="119"/>
    </location>
</feature>
<evidence type="ECO:0000259" key="4">
    <source>
        <dbReference type="PROSITE" id="PS51913"/>
    </source>
</evidence>
<accession>A0ABQ4UQP3</accession>
<organism evidence="5 6">
    <name type="scientific">Methylorubrum suomiense</name>
    <dbReference type="NCBI Taxonomy" id="144191"/>
    <lineage>
        <taxon>Bacteria</taxon>
        <taxon>Pseudomonadati</taxon>
        <taxon>Pseudomonadota</taxon>
        <taxon>Alphaproteobacteria</taxon>
        <taxon>Hyphomicrobiales</taxon>
        <taxon>Methylobacteriaceae</taxon>
        <taxon>Methylorubrum</taxon>
    </lineage>
</organism>
<sequence>MGLSEAQAEARLADLRRRRDALEREIADLVLYLELGRRLAGPAGQGDTDTGTDRNLDRHSDGDRSKDRHGPAPVRPPAEPVRAPAPPPAPRAPAAFASPPPSPPPVPVDAPVMRMEGEPGLSETVQARRYGRALIEAALAILEEAGRPLHASEIWARLAERDFALPGADPVAALNTRLWKRSGPGGPLRRLGEAVYAPGEAEEG</sequence>
<keyword evidence="1" id="KW-0804">Transcription</keyword>
<feature type="compositionally biased region" description="Pro residues" evidence="3">
    <location>
        <begin position="73"/>
        <end position="91"/>
    </location>
</feature>
<protein>
    <recommendedName>
        <fullName evidence="4">HTH HARE-type domain-containing protein</fullName>
    </recommendedName>
</protein>
<evidence type="ECO:0000256" key="3">
    <source>
        <dbReference type="SAM" id="MobiDB-lite"/>
    </source>
</evidence>
<gene>
    <name evidence="5" type="ORF">BGCPKDLD_1162</name>
</gene>
<name>A0ABQ4UQP3_9HYPH</name>
<feature type="compositionally biased region" description="Basic and acidic residues" evidence="3">
    <location>
        <begin position="51"/>
        <end position="70"/>
    </location>
</feature>
<evidence type="ECO:0000256" key="1">
    <source>
        <dbReference type="ARBA" id="ARBA00023163"/>
    </source>
</evidence>
<feature type="domain" description="HTH HARE-type" evidence="4">
    <location>
        <begin position="132"/>
        <end position="201"/>
    </location>
</feature>
<dbReference type="InterPro" id="IPR007759">
    <property type="entry name" value="Asxl_HARE-HTH"/>
</dbReference>
<keyword evidence="2" id="KW-0175">Coiled coil</keyword>
<feature type="compositionally biased region" description="Pro residues" evidence="3">
    <location>
        <begin position="98"/>
        <end position="108"/>
    </location>
</feature>
<reference evidence="5" key="1">
    <citation type="journal article" date="2021" name="Front. Microbiol.">
        <title>Comprehensive Comparative Genomics and Phenotyping of Methylobacterium Species.</title>
        <authorList>
            <person name="Alessa O."/>
            <person name="Ogura Y."/>
            <person name="Fujitani Y."/>
            <person name="Takami H."/>
            <person name="Hayashi T."/>
            <person name="Sahin N."/>
            <person name="Tani A."/>
        </authorList>
    </citation>
    <scope>NUCLEOTIDE SEQUENCE</scope>
    <source>
        <strain evidence="5">DSM 14458</strain>
    </source>
</reference>
<evidence type="ECO:0000256" key="2">
    <source>
        <dbReference type="SAM" id="Coils"/>
    </source>
</evidence>